<reference evidence="2 3" key="1">
    <citation type="journal article" date="2011" name="PLoS Genet.">
        <title>Azospirillum genomes reveal transition of bacteria from aquatic to terrestrial environments.</title>
        <authorList>
            <person name="Wisniewski-Dye F."/>
            <person name="Borziak K."/>
            <person name="Khalsa-Moyers G."/>
            <person name="Alexandre G."/>
            <person name="Sukharnikov L.O."/>
            <person name="Wuichet K."/>
            <person name="Hurst G.B."/>
            <person name="McDonald W.H."/>
            <person name="Robertson J.S."/>
            <person name="Barbe V."/>
            <person name="Calteau A."/>
            <person name="Rouy Z."/>
            <person name="Mangenot S."/>
            <person name="Prigent-Combaret C."/>
            <person name="Normand P."/>
            <person name="Boyer M."/>
            <person name="Siguier P."/>
            <person name="Dessaux Y."/>
            <person name="Elmerich C."/>
            <person name="Condemine G."/>
            <person name="Krishnen G."/>
            <person name="Kennedy I."/>
            <person name="Paterson A.H."/>
            <person name="Gonzalez V."/>
            <person name="Mavingui P."/>
            <person name="Zhulin I.B."/>
        </authorList>
    </citation>
    <scope>NUCLEOTIDE SEQUENCE [LARGE SCALE GENOMIC DNA]</scope>
    <source>
        <strain evidence="2 3">Sp245</strain>
    </source>
</reference>
<evidence type="ECO:0000256" key="1">
    <source>
        <dbReference type="SAM" id="MobiDB-lite"/>
    </source>
</evidence>
<geneLocation type="plasmid" evidence="2 3">
    <name>AZOBR_p2</name>
</geneLocation>
<dbReference type="AlphaFoldDB" id="A0A9P1NQX1"/>
<proteinExistence type="predicted"/>
<dbReference type="Proteomes" id="UP000007319">
    <property type="component" value="Plasmid AZOBR_p2"/>
</dbReference>
<protein>
    <submittedName>
        <fullName evidence="2">Uncharacterized protein</fullName>
    </submittedName>
</protein>
<evidence type="ECO:0000313" key="3">
    <source>
        <dbReference type="Proteomes" id="UP000007319"/>
    </source>
</evidence>
<keyword evidence="2" id="KW-0614">Plasmid</keyword>
<sequence length="86" mass="10263">MQRGNKFRTQTKYRNRHGATMQDSGKTCSRCKTQRALLEFPRLNHTRDGRGSWCKFCVRDHNRLSGNNARLGRVRRQRRRDQKDAE</sequence>
<feature type="region of interest" description="Disordered" evidence="1">
    <location>
        <begin position="1"/>
        <end position="27"/>
    </location>
</feature>
<feature type="compositionally biased region" description="Basic residues" evidence="1">
    <location>
        <begin position="1"/>
        <end position="17"/>
    </location>
</feature>
<name>A0A9P1NQX1_9PROT</name>
<dbReference type="EMBL" id="HE577329">
    <property type="protein sequence ID" value="CCD01988.1"/>
    <property type="molecule type" value="Genomic_DNA"/>
</dbReference>
<gene>
    <name evidence="2" type="ORF">AZOBR_p270184</name>
</gene>
<evidence type="ECO:0000313" key="2">
    <source>
        <dbReference type="EMBL" id="CCD01988.1"/>
    </source>
</evidence>
<dbReference type="KEGG" id="abs:AZOBR_p270184"/>
<accession>A0A9P1NQX1</accession>
<organism evidence="2 3">
    <name type="scientific">Azospirillum baldaniorum</name>
    <dbReference type="NCBI Taxonomy" id="1064539"/>
    <lineage>
        <taxon>Bacteria</taxon>
        <taxon>Pseudomonadati</taxon>
        <taxon>Pseudomonadota</taxon>
        <taxon>Alphaproteobacteria</taxon>
        <taxon>Rhodospirillales</taxon>
        <taxon>Azospirillaceae</taxon>
        <taxon>Azospirillum</taxon>
    </lineage>
</organism>
<keyword evidence="3" id="KW-1185">Reference proteome</keyword>